<dbReference type="EMBL" id="QRWH01000014">
    <property type="protein sequence ID" value="RGT07438.1"/>
    <property type="molecule type" value="Genomic_DNA"/>
</dbReference>
<feature type="coiled-coil region" evidence="1">
    <location>
        <begin position="252"/>
        <end position="279"/>
    </location>
</feature>
<sequence length="302" mass="35474">MEEILSYEDFKEELKQRIQEQADGYSAVERRIEINNGVYQEKLICESKDDNLVPAVPLKTLYSVYLQMGMDALVEMVVKIFTYRYQVDNERVIDVWEKAKNYLSVELVNAEWNQEWLKSIPHMRMFNFALVVRVGIWVEENDGRATCTVTNKIIEKWGIGEEELFDAALTNFQKEEFDIISIDEMLNELQPNLHYPECEDGDVETYMMTNRQRYKGAVGMLRSDLLKQLAEKEQSDLYIFPSSIHECVLVPVNGVNMTIEELQEMLQETNESIVSEEERLDNVVYYYRRMPGKIEIAENLRN</sequence>
<dbReference type="Pfam" id="PF18941">
    <property type="entry name" value="DUF5688"/>
    <property type="match status" value="1"/>
</dbReference>
<reference evidence="2 3" key="1">
    <citation type="submission" date="2018-08" db="EMBL/GenBank/DDBJ databases">
        <title>A genome reference for cultivated species of the human gut microbiota.</title>
        <authorList>
            <person name="Zou Y."/>
            <person name="Xue W."/>
            <person name="Luo G."/>
        </authorList>
    </citation>
    <scope>NUCLEOTIDE SEQUENCE [LARGE SCALE GENOMIC DNA]</scope>
    <source>
        <strain evidence="2 3">AF19-4AC</strain>
    </source>
</reference>
<evidence type="ECO:0000256" key="1">
    <source>
        <dbReference type="SAM" id="Coils"/>
    </source>
</evidence>
<dbReference type="InterPro" id="IPR043743">
    <property type="entry name" value="DUF5688"/>
</dbReference>
<evidence type="ECO:0000313" key="3">
    <source>
        <dbReference type="Proteomes" id="UP000283630"/>
    </source>
</evidence>
<proteinExistence type="predicted"/>
<organism evidence="2 3">
    <name type="scientific">Dorea formicigenerans</name>
    <dbReference type="NCBI Taxonomy" id="39486"/>
    <lineage>
        <taxon>Bacteria</taxon>
        <taxon>Bacillati</taxon>
        <taxon>Bacillota</taxon>
        <taxon>Clostridia</taxon>
        <taxon>Lachnospirales</taxon>
        <taxon>Lachnospiraceae</taxon>
        <taxon>Dorea</taxon>
    </lineage>
</organism>
<protein>
    <submittedName>
        <fullName evidence="2">Uncharacterized protein</fullName>
    </submittedName>
</protein>
<dbReference type="RefSeq" id="WP_118145797.1">
    <property type="nucleotide sequence ID" value="NZ_QRWH01000014.1"/>
</dbReference>
<keyword evidence="1" id="KW-0175">Coiled coil</keyword>
<name>A0A412MBA5_9FIRM</name>
<accession>A0A412MBA5</accession>
<dbReference type="AlphaFoldDB" id="A0A412MBA5"/>
<dbReference type="Proteomes" id="UP000283630">
    <property type="component" value="Unassembled WGS sequence"/>
</dbReference>
<comment type="caution">
    <text evidence="2">The sequence shown here is derived from an EMBL/GenBank/DDBJ whole genome shotgun (WGS) entry which is preliminary data.</text>
</comment>
<gene>
    <name evidence="2" type="ORF">DWX53_12585</name>
</gene>
<evidence type="ECO:0000313" key="2">
    <source>
        <dbReference type="EMBL" id="RGT07438.1"/>
    </source>
</evidence>